<dbReference type="SUPFAM" id="SSF101874">
    <property type="entry name" value="YceI-like"/>
    <property type="match status" value="1"/>
</dbReference>
<evidence type="ECO:0000313" key="3">
    <source>
        <dbReference type="EMBL" id="SDL15393.1"/>
    </source>
</evidence>
<name>A0A1G9HS54_9BACL</name>
<gene>
    <name evidence="3" type="ORF">SAMN05216216_1264</name>
</gene>
<dbReference type="Pfam" id="PF04264">
    <property type="entry name" value="YceI"/>
    <property type="match status" value="1"/>
</dbReference>
<evidence type="ECO:0000259" key="2">
    <source>
        <dbReference type="SMART" id="SM00867"/>
    </source>
</evidence>
<proteinExistence type="inferred from homology"/>
<dbReference type="SMART" id="SM00867">
    <property type="entry name" value="YceI"/>
    <property type="match status" value="1"/>
</dbReference>
<dbReference type="AlphaFoldDB" id="A0A1G9HS54"/>
<dbReference type="STRING" id="576118.SAMN05216216_1264"/>
<dbReference type="PANTHER" id="PTHR34406">
    <property type="entry name" value="PROTEIN YCEI"/>
    <property type="match status" value="1"/>
</dbReference>
<reference evidence="4" key="1">
    <citation type="submission" date="2016-10" db="EMBL/GenBank/DDBJ databases">
        <authorList>
            <person name="Varghese N."/>
            <person name="Submissions S."/>
        </authorList>
    </citation>
    <scope>NUCLEOTIDE SEQUENCE [LARGE SCALE GENOMIC DNA]</scope>
    <source>
        <strain evidence="4">CGMCC 1.8895</strain>
    </source>
</reference>
<dbReference type="PANTHER" id="PTHR34406:SF1">
    <property type="entry name" value="PROTEIN YCEI"/>
    <property type="match status" value="1"/>
</dbReference>
<dbReference type="RefSeq" id="WP_092987557.1">
    <property type="nucleotide sequence ID" value="NZ_FNFY01000026.1"/>
</dbReference>
<dbReference type="InterPro" id="IPR036761">
    <property type="entry name" value="TTHA0802/YceI-like_sf"/>
</dbReference>
<keyword evidence="4" id="KW-1185">Reference proteome</keyword>
<dbReference type="OrthoDB" id="9811006at2"/>
<evidence type="ECO:0000256" key="1">
    <source>
        <dbReference type="ARBA" id="ARBA00008812"/>
    </source>
</evidence>
<organism evidence="3 4">
    <name type="scientific">Lacicoccus qingdaonensis</name>
    <dbReference type="NCBI Taxonomy" id="576118"/>
    <lineage>
        <taxon>Bacteria</taxon>
        <taxon>Bacillati</taxon>
        <taxon>Bacillota</taxon>
        <taxon>Bacilli</taxon>
        <taxon>Bacillales</taxon>
        <taxon>Salinicoccaceae</taxon>
        <taxon>Lacicoccus</taxon>
    </lineage>
</organism>
<dbReference type="Gene3D" id="2.40.128.110">
    <property type="entry name" value="Lipid/polyisoprenoid-binding, YceI-like"/>
    <property type="match status" value="1"/>
</dbReference>
<comment type="similarity">
    <text evidence="1">Belongs to the UPF0312 family.</text>
</comment>
<sequence length="176" mass="19303">MTKFVADNVHSEVEFSVKHMMVTKVKGSFNEYSVEIDTDSMEDFENATLTASANAATINTGVGDRDGHLQSEDFFDVEKYPTITFTSNNIQKSGDTYKVTGDLTIKDVTKEETIVMEYNGQGKDPMGGGTVHGFEGSFAINRGDYGLTWNASLETGGVLVSDEVKVNLELQFQEAE</sequence>
<protein>
    <submittedName>
        <fullName evidence="3">Polyisoprenoid-binding protein YceI</fullName>
    </submittedName>
</protein>
<evidence type="ECO:0000313" key="4">
    <source>
        <dbReference type="Proteomes" id="UP000199008"/>
    </source>
</evidence>
<dbReference type="InterPro" id="IPR007372">
    <property type="entry name" value="Lipid/polyisoprenoid-bd_YceI"/>
</dbReference>
<dbReference type="Proteomes" id="UP000199008">
    <property type="component" value="Unassembled WGS sequence"/>
</dbReference>
<feature type="domain" description="Lipid/polyisoprenoid-binding YceI-like" evidence="2">
    <location>
        <begin position="3"/>
        <end position="173"/>
    </location>
</feature>
<dbReference type="EMBL" id="FNFY01000026">
    <property type="protein sequence ID" value="SDL15393.1"/>
    <property type="molecule type" value="Genomic_DNA"/>
</dbReference>
<accession>A0A1G9HS54</accession>